<dbReference type="InterPro" id="IPR017972">
    <property type="entry name" value="Cyt_P450_CS"/>
</dbReference>
<dbReference type="Proteomes" id="UP000759537">
    <property type="component" value="Unassembled WGS sequence"/>
</dbReference>
<dbReference type="EMBL" id="WHVB01000023">
    <property type="protein sequence ID" value="KAF8471430.1"/>
    <property type="molecule type" value="Genomic_DNA"/>
</dbReference>
<proteinExistence type="inferred from homology"/>
<evidence type="ECO:0000256" key="2">
    <source>
        <dbReference type="ARBA" id="ARBA00010617"/>
    </source>
</evidence>
<accession>A0A9P5MR53</accession>
<keyword evidence="8" id="KW-0812">Transmembrane</keyword>
<dbReference type="Gene3D" id="1.10.630.10">
    <property type="entry name" value="Cytochrome P450"/>
    <property type="match status" value="1"/>
</dbReference>
<evidence type="ECO:0000256" key="6">
    <source>
        <dbReference type="PIRSR" id="PIRSR602403-1"/>
    </source>
</evidence>
<comment type="similarity">
    <text evidence="2 7">Belongs to the cytochrome P450 family.</text>
</comment>
<evidence type="ECO:0000256" key="8">
    <source>
        <dbReference type="SAM" id="Phobius"/>
    </source>
</evidence>
<dbReference type="InterPro" id="IPR036396">
    <property type="entry name" value="Cyt_P450_sf"/>
</dbReference>
<evidence type="ECO:0000256" key="5">
    <source>
        <dbReference type="ARBA" id="ARBA00023004"/>
    </source>
</evidence>
<dbReference type="PROSITE" id="PS00086">
    <property type="entry name" value="CYTOCHROME_P450"/>
    <property type="match status" value="1"/>
</dbReference>
<comment type="caution">
    <text evidence="9">The sequence shown here is derived from an EMBL/GenBank/DDBJ whole genome shotgun (WGS) entry which is preliminary data.</text>
</comment>
<dbReference type="GO" id="GO:0020037">
    <property type="term" value="F:heme binding"/>
    <property type="evidence" value="ECO:0007669"/>
    <property type="project" value="InterPro"/>
</dbReference>
<evidence type="ECO:0000256" key="3">
    <source>
        <dbReference type="ARBA" id="ARBA00022723"/>
    </source>
</evidence>
<evidence type="ECO:0000313" key="10">
    <source>
        <dbReference type="Proteomes" id="UP000759537"/>
    </source>
</evidence>
<reference evidence="9" key="2">
    <citation type="journal article" date="2020" name="Nat. Commun.">
        <title>Large-scale genome sequencing of mycorrhizal fungi provides insights into the early evolution of symbiotic traits.</title>
        <authorList>
            <person name="Miyauchi S."/>
            <person name="Kiss E."/>
            <person name="Kuo A."/>
            <person name="Drula E."/>
            <person name="Kohler A."/>
            <person name="Sanchez-Garcia M."/>
            <person name="Morin E."/>
            <person name="Andreopoulos B."/>
            <person name="Barry K.W."/>
            <person name="Bonito G."/>
            <person name="Buee M."/>
            <person name="Carver A."/>
            <person name="Chen C."/>
            <person name="Cichocki N."/>
            <person name="Clum A."/>
            <person name="Culley D."/>
            <person name="Crous P.W."/>
            <person name="Fauchery L."/>
            <person name="Girlanda M."/>
            <person name="Hayes R.D."/>
            <person name="Keri Z."/>
            <person name="LaButti K."/>
            <person name="Lipzen A."/>
            <person name="Lombard V."/>
            <person name="Magnuson J."/>
            <person name="Maillard F."/>
            <person name="Murat C."/>
            <person name="Nolan M."/>
            <person name="Ohm R.A."/>
            <person name="Pangilinan J."/>
            <person name="Pereira M.F."/>
            <person name="Perotto S."/>
            <person name="Peter M."/>
            <person name="Pfister S."/>
            <person name="Riley R."/>
            <person name="Sitrit Y."/>
            <person name="Stielow J.B."/>
            <person name="Szollosi G."/>
            <person name="Zifcakova L."/>
            <person name="Stursova M."/>
            <person name="Spatafora J.W."/>
            <person name="Tedersoo L."/>
            <person name="Vaario L.M."/>
            <person name="Yamada A."/>
            <person name="Yan M."/>
            <person name="Wang P."/>
            <person name="Xu J."/>
            <person name="Bruns T."/>
            <person name="Baldrian P."/>
            <person name="Vilgalys R."/>
            <person name="Dunand C."/>
            <person name="Henrissat B."/>
            <person name="Grigoriev I.V."/>
            <person name="Hibbett D."/>
            <person name="Nagy L.G."/>
            <person name="Martin F.M."/>
        </authorList>
    </citation>
    <scope>NUCLEOTIDE SEQUENCE</scope>
    <source>
        <strain evidence="9">Prilba</strain>
    </source>
</reference>
<dbReference type="Pfam" id="PF00067">
    <property type="entry name" value="p450"/>
    <property type="match status" value="1"/>
</dbReference>
<dbReference type="GO" id="GO:0004497">
    <property type="term" value="F:monooxygenase activity"/>
    <property type="evidence" value="ECO:0007669"/>
    <property type="project" value="UniProtKB-KW"/>
</dbReference>
<keyword evidence="6 7" id="KW-0349">Heme</keyword>
<gene>
    <name evidence="9" type="ORF">DFH94DRAFT_674456</name>
</gene>
<name>A0A9P5MR53_9AGAM</name>
<protein>
    <submittedName>
        <fullName evidence="9">Cytochrome P450</fullName>
    </submittedName>
</protein>
<keyword evidence="10" id="KW-1185">Reference proteome</keyword>
<evidence type="ECO:0000313" key="9">
    <source>
        <dbReference type="EMBL" id="KAF8471430.1"/>
    </source>
</evidence>
<dbReference type="OrthoDB" id="1844152at2759"/>
<keyword evidence="8" id="KW-1133">Transmembrane helix</keyword>
<dbReference type="PANTHER" id="PTHR46206">
    <property type="entry name" value="CYTOCHROME P450"/>
    <property type="match status" value="1"/>
</dbReference>
<feature type="binding site" description="axial binding residue" evidence="6">
    <location>
        <position position="489"/>
    </location>
    <ligand>
        <name>heme</name>
        <dbReference type="ChEBI" id="CHEBI:30413"/>
    </ligand>
    <ligandPart>
        <name>Fe</name>
        <dbReference type="ChEBI" id="CHEBI:18248"/>
    </ligandPart>
</feature>
<keyword evidence="3 6" id="KW-0479">Metal-binding</keyword>
<evidence type="ECO:0000256" key="1">
    <source>
        <dbReference type="ARBA" id="ARBA00001971"/>
    </source>
</evidence>
<organism evidence="9 10">
    <name type="scientific">Russula ochroleuca</name>
    <dbReference type="NCBI Taxonomy" id="152965"/>
    <lineage>
        <taxon>Eukaryota</taxon>
        <taxon>Fungi</taxon>
        <taxon>Dikarya</taxon>
        <taxon>Basidiomycota</taxon>
        <taxon>Agaricomycotina</taxon>
        <taxon>Agaricomycetes</taxon>
        <taxon>Russulales</taxon>
        <taxon>Russulaceae</taxon>
        <taxon>Russula</taxon>
    </lineage>
</organism>
<keyword evidence="5 6" id="KW-0408">Iron</keyword>
<comment type="cofactor">
    <cofactor evidence="1 6">
        <name>heme</name>
        <dbReference type="ChEBI" id="CHEBI:30413"/>
    </cofactor>
</comment>
<dbReference type="InterPro" id="IPR002403">
    <property type="entry name" value="Cyt_P450_E_grp-IV"/>
</dbReference>
<dbReference type="GO" id="GO:0005506">
    <property type="term" value="F:iron ion binding"/>
    <property type="evidence" value="ECO:0007669"/>
    <property type="project" value="InterPro"/>
</dbReference>
<evidence type="ECO:0000256" key="4">
    <source>
        <dbReference type="ARBA" id="ARBA00023002"/>
    </source>
</evidence>
<sequence>MLDESTFGVPFLTGFLILVSILVAWYRRADPLLDAVPTIGFSDPILSYLSAFRYNFGNGALVLKEGYEKVYIVSLILISLPELRVVRFQNKPGLFKIATFRRWIVVPSGSELIEEVMKAPDSTLSVREPLQDFLQTKYTLSFLNMDDTYHRSVARSKLTRNIAATFDHVHDELVGALRDCIPTTGQEWVKVSILPTMRRIVCRASSRVLVGAPLCRDHDYQTLVMSFMANLIKSAFMISCFPKFLKPCAPSPVPHFYSTDPHIYTRIVARFICRVPTHVRQTMEFIRPIVEERSAKMKEFGDDWDDAPNDMLMWLMSEAKGVERSLEGWARRLLMLNFASVHSTSLTFTQTLYRLLAHPEYLEPLRQEVEAVVAEEGWTKTGMDKMHKIDSFVRETQRIDGPIIFGLNRLALAPFTFSNGVTIPAGTLFGLPVHSVHTDDELYPDAQEFDGFRFLKLREKEGDDVLAARHQTVTTSAELLGFGLGRHSCPGRFLAANEVKALLAHILVTYNVKFEEGKGIPRELRIASFRAPRNANILFRKRQR</sequence>
<reference evidence="9" key="1">
    <citation type="submission" date="2019-10" db="EMBL/GenBank/DDBJ databases">
        <authorList>
            <consortium name="DOE Joint Genome Institute"/>
            <person name="Kuo A."/>
            <person name="Miyauchi S."/>
            <person name="Kiss E."/>
            <person name="Drula E."/>
            <person name="Kohler A."/>
            <person name="Sanchez-Garcia M."/>
            <person name="Andreopoulos B."/>
            <person name="Barry K.W."/>
            <person name="Bonito G."/>
            <person name="Buee M."/>
            <person name="Carver A."/>
            <person name="Chen C."/>
            <person name="Cichocki N."/>
            <person name="Clum A."/>
            <person name="Culley D."/>
            <person name="Crous P.W."/>
            <person name="Fauchery L."/>
            <person name="Girlanda M."/>
            <person name="Hayes R."/>
            <person name="Keri Z."/>
            <person name="LaButti K."/>
            <person name="Lipzen A."/>
            <person name="Lombard V."/>
            <person name="Magnuson J."/>
            <person name="Maillard F."/>
            <person name="Morin E."/>
            <person name="Murat C."/>
            <person name="Nolan M."/>
            <person name="Ohm R."/>
            <person name="Pangilinan J."/>
            <person name="Pereira M."/>
            <person name="Perotto S."/>
            <person name="Peter M."/>
            <person name="Riley R."/>
            <person name="Sitrit Y."/>
            <person name="Stielow B."/>
            <person name="Szollosi G."/>
            <person name="Zifcakova L."/>
            <person name="Stursova M."/>
            <person name="Spatafora J.W."/>
            <person name="Tedersoo L."/>
            <person name="Vaario L.-M."/>
            <person name="Yamada A."/>
            <person name="Yan M."/>
            <person name="Wang P."/>
            <person name="Xu J."/>
            <person name="Bruns T."/>
            <person name="Baldrian P."/>
            <person name="Vilgalys R."/>
            <person name="Henrissat B."/>
            <person name="Grigoriev I.V."/>
            <person name="Hibbett D."/>
            <person name="Nagy L.G."/>
            <person name="Martin F.M."/>
        </authorList>
    </citation>
    <scope>NUCLEOTIDE SEQUENCE</scope>
    <source>
        <strain evidence="9">Prilba</strain>
    </source>
</reference>
<keyword evidence="4 7" id="KW-0560">Oxidoreductase</keyword>
<feature type="transmembrane region" description="Helical" evidence="8">
    <location>
        <begin position="7"/>
        <end position="26"/>
    </location>
</feature>
<dbReference type="GO" id="GO:0016705">
    <property type="term" value="F:oxidoreductase activity, acting on paired donors, with incorporation or reduction of molecular oxygen"/>
    <property type="evidence" value="ECO:0007669"/>
    <property type="project" value="InterPro"/>
</dbReference>
<dbReference type="PRINTS" id="PR00465">
    <property type="entry name" value="EP450IV"/>
</dbReference>
<keyword evidence="8" id="KW-0472">Membrane</keyword>
<evidence type="ECO:0000256" key="7">
    <source>
        <dbReference type="RuleBase" id="RU000461"/>
    </source>
</evidence>
<dbReference type="AlphaFoldDB" id="A0A9P5MR53"/>
<keyword evidence="7" id="KW-0503">Monooxygenase</keyword>
<dbReference type="SUPFAM" id="SSF48264">
    <property type="entry name" value="Cytochrome P450"/>
    <property type="match status" value="1"/>
</dbReference>
<dbReference type="CDD" id="cd11041">
    <property type="entry name" value="CYP503A1-like"/>
    <property type="match status" value="1"/>
</dbReference>
<dbReference type="InterPro" id="IPR001128">
    <property type="entry name" value="Cyt_P450"/>
</dbReference>